<dbReference type="PANTHER" id="PTHR47510:SF3">
    <property type="entry name" value="ENDO_EXONUCLEASE_PHOSPHATASE DOMAIN-CONTAINING PROTEIN"/>
    <property type="match status" value="1"/>
</dbReference>
<dbReference type="InterPro" id="IPR036691">
    <property type="entry name" value="Endo/exonu/phosph_ase_sf"/>
</dbReference>
<evidence type="ECO:0000259" key="1">
    <source>
        <dbReference type="Pfam" id="PF03372"/>
    </source>
</evidence>
<dbReference type="Proteomes" id="UP000887567">
    <property type="component" value="Unplaced"/>
</dbReference>
<evidence type="ECO:0000313" key="3">
    <source>
        <dbReference type="Proteomes" id="UP000887567"/>
    </source>
</evidence>
<dbReference type="AlphaFoldDB" id="A0A913YLY0"/>
<dbReference type="EnsemblMetazoa" id="XM_028660333.1">
    <property type="protein sequence ID" value="XP_028516134.1"/>
    <property type="gene ID" value="LOC114575459"/>
</dbReference>
<dbReference type="OrthoDB" id="5987290at2759"/>
<keyword evidence="3" id="KW-1185">Reference proteome</keyword>
<accession>A0A913YLY0</accession>
<protein>
    <recommendedName>
        <fullName evidence="1">Endonuclease/exonuclease/phosphatase domain-containing protein</fullName>
    </recommendedName>
</protein>
<dbReference type="SUPFAM" id="SSF56219">
    <property type="entry name" value="DNase I-like"/>
    <property type="match status" value="1"/>
</dbReference>
<dbReference type="InterPro" id="IPR005135">
    <property type="entry name" value="Endo/exonuclease/phosphatase"/>
</dbReference>
<feature type="domain" description="Endonuclease/exonuclease/phosphatase" evidence="1">
    <location>
        <begin position="92"/>
        <end position="166"/>
    </location>
</feature>
<proteinExistence type="predicted"/>
<sequence>MGLTPFVNHWGRKRWPRYRGRRAGKQFKSREKHRQHQIGKVYPRPLNREATRTARSRNLLNCVFVPVTAPNITSLSDNQQRVFVPSLLLSNVMSLSPKIDEVRDVVLHADFDLVCITETWLRDHIPENIVAIHGYNLIRRDRINDLHGGVCVYVKDTIKYQVVRDLMN</sequence>
<dbReference type="PANTHER" id="PTHR47510">
    <property type="entry name" value="REVERSE TRANSCRIPTASE DOMAIN-CONTAINING PROTEIN"/>
    <property type="match status" value="1"/>
</dbReference>
<dbReference type="Gene3D" id="3.60.10.10">
    <property type="entry name" value="Endonuclease/exonuclease/phosphatase"/>
    <property type="match status" value="1"/>
</dbReference>
<evidence type="ECO:0000313" key="2">
    <source>
        <dbReference type="EnsemblMetazoa" id="XP_028516134.1"/>
    </source>
</evidence>
<dbReference type="GO" id="GO:0003824">
    <property type="term" value="F:catalytic activity"/>
    <property type="evidence" value="ECO:0007669"/>
    <property type="project" value="InterPro"/>
</dbReference>
<name>A0A913YLY0_EXADI</name>
<dbReference type="KEGG" id="epa:114575459"/>
<dbReference type="RefSeq" id="XP_028516134.1">
    <property type="nucleotide sequence ID" value="XM_028660333.1"/>
</dbReference>
<dbReference type="OMA" id="WPRYRGR"/>
<dbReference type="Pfam" id="PF03372">
    <property type="entry name" value="Exo_endo_phos"/>
    <property type="match status" value="1"/>
</dbReference>
<dbReference type="GeneID" id="114575459"/>
<reference evidence="2" key="1">
    <citation type="submission" date="2022-11" db="UniProtKB">
        <authorList>
            <consortium name="EnsemblMetazoa"/>
        </authorList>
    </citation>
    <scope>IDENTIFICATION</scope>
</reference>
<organism evidence="2 3">
    <name type="scientific">Exaiptasia diaphana</name>
    <name type="common">Tropical sea anemone</name>
    <name type="synonym">Aiptasia pulchella</name>
    <dbReference type="NCBI Taxonomy" id="2652724"/>
    <lineage>
        <taxon>Eukaryota</taxon>
        <taxon>Metazoa</taxon>
        <taxon>Cnidaria</taxon>
        <taxon>Anthozoa</taxon>
        <taxon>Hexacorallia</taxon>
        <taxon>Actiniaria</taxon>
        <taxon>Aiptasiidae</taxon>
        <taxon>Exaiptasia</taxon>
    </lineage>
</organism>